<dbReference type="RefSeq" id="WP_125576013.1">
    <property type="nucleotide sequence ID" value="NZ_JBHTOF010000020.1"/>
</dbReference>
<gene>
    <name evidence="2" type="ORF">ACFQ4L_01855</name>
</gene>
<name>A0ABW4DJI0_9LACO</name>
<reference evidence="3" key="1">
    <citation type="journal article" date="2019" name="Int. J. Syst. Evol. Microbiol.">
        <title>The Global Catalogue of Microorganisms (GCM) 10K type strain sequencing project: providing services to taxonomists for standard genome sequencing and annotation.</title>
        <authorList>
            <consortium name="The Broad Institute Genomics Platform"/>
            <consortium name="The Broad Institute Genome Sequencing Center for Infectious Disease"/>
            <person name="Wu L."/>
            <person name="Ma J."/>
        </authorList>
    </citation>
    <scope>NUCLEOTIDE SEQUENCE [LARGE SCALE GENOMIC DNA]</scope>
    <source>
        <strain evidence="3">CCM 8951</strain>
    </source>
</reference>
<dbReference type="Pfam" id="PF00903">
    <property type="entry name" value="Glyoxalase"/>
    <property type="match status" value="1"/>
</dbReference>
<organism evidence="2 3">
    <name type="scientific">Lapidilactobacillus mulanensis</name>
    <dbReference type="NCBI Taxonomy" id="2485999"/>
    <lineage>
        <taxon>Bacteria</taxon>
        <taxon>Bacillati</taxon>
        <taxon>Bacillota</taxon>
        <taxon>Bacilli</taxon>
        <taxon>Lactobacillales</taxon>
        <taxon>Lactobacillaceae</taxon>
        <taxon>Lapidilactobacillus</taxon>
    </lineage>
</organism>
<dbReference type="Gene3D" id="3.10.180.10">
    <property type="entry name" value="2,3-Dihydroxybiphenyl 1,2-Dioxygenase, domain 1"/>
    <property type="match status" value="1"/>
</dbReference>
<dbReference type="EMBL" id="JBHTOF010000020">
    <property type="protein sequence ID" value="MFD1464837.1"/>
    <property type="molecule type" value="Genomic_DNA"/>
</dbReference>
<keyword evidence="3" id="KW-1185">Reference proteome</keyword>
<sequence length="137" mass="15179">MATMVFANFPVKDLAKATDFYTMLGFQQNTDFSDEHASAMVWDEGFVVMLLTRDFYKKFIGEREIIDPHTMSGALIAFTLPSPEAVNNFADLAKANGGTAYQAMPDIPAEQMVSFEVVDLDGNILEPHWMAPMTSGD</sequence>
<dbReference type="PANTHER" id="PTHR36503">
    <property type="entry name" value="BLR2520 PROTEIN"/>
    <property type="match status" value="1"/>
</dbReference>
<feature type="domain" description="VOC" evidence="1">
    <location>
        <begin position="3"/>
        <end position="130"/>
    </location>
</feature>
<dbReference type="InterPro" id="IPR004360">
    <property type="entry name" value="Glyas_Fos-R_dOase_dom"/>
</dbReference>
<dbReference type="InterPro" id="IPR029068">
    <property type="entry name" value="Glyas_Bleomycin-R_OHBP_Dase"/>
</dbReference>
<evidence type="ECO:0000259" key="1">
    <source>
        <dbReference type="PROSITE" id="PS51819"/>
    </source>
</evidence>
<evidence type="ECO:0000313" key="3">
    <source>
        <dbReference type="Proteomes" id="UP001597244"/>
    </source>
</evidence>
<dbReference type="PANTHER" id="PTHR36503:SF2">
    <property type="entry name" value="BLR2408 PROTEIN"/>
    <property type="match status" value="1"/>
</dbReference>
<dbReference type="SUPFAM" id="SSF54593">
    <property type="entry name" value="Glyoxalase/Bleomycin resistance protein/Dihydroxybiphenyl dioxygenase"/>
    <property type="match status" value="1"/>
</dbReference>
<proteinExistence type="predicted"/>
<evidence type="ECO:0000313" key="2">
    <source>
        <dbReference type="EMBL" id="MFD1464837.1"/>
    </source>
</evidence>
<comment type="caution">
    <text evidence="2">The sequence shown here is derived from an EMBL/GenBank/DDBJ whole genome shotgun (WGS) entry which is preliminary data.</text>
</comment>
<dbReference type="InterPro" id="IPR037523">
    <property type="entry name" value="VOC_core"/>
</dbReference>
<dbReference type="Proteomes" id="UP001597244">
    <property type="component" value="Unassembled WGS sequence"/>
</dbReference>
<dbReference type="PROSITE" id="PS51819">
    <property type="entry name" value="VOC"/>
    <property type="match status" value="1"/>
</dbReference>
<accession>A0ABW4DJI0</accession>
<protein>
    <submittedName>
        <fullName evidence="2">VOC family protein</fullName>
    </submittedName>
</protein>